<dbReference type="Pfam" id="PF08418">
    <property type="entry name" value="Pol_alpha_B_N"/>
    <property type="match status" value="1"/>
</dbReference>
<comment type="subcellular location">
    <subcellularLocation>
        <location evidence="1">Nucleus</location>
    </subcellularLocation>
</comment>
<evidence type="ECO:0000259" key="6">
    <source>
        <dbReference type="Pfam" id="PF04042"/>
    </source>
</evidence>
<evidence type="ECO:0000256" key="1">
    <source>
        <dbReference type="ARBA" id="ARBA00004123"/>
    </source>
</evidence>
<evidence type="ECO:0000256" key="4">
    <source>
        <dbReference type="ARBA" id="ARBA00022705"/>
    </source>
</evidence>
<protein>
    <recommendedName>
        <fullName evidence="3">DNA polymerase alpha subunit B</fullName>
    </recommendedName>
</protein>
<evidence type="ECO:0000256" key="5">
    <source>
        <dbReference type="ARBA" id="ARBA00023242"/>
    </source>
</evidence>
<dbReference type="GO" id="GO:0003677">
    <property type="term" value="F:DNA binding"/>
    <property type="evidence" value="ECO:0007669"/>
    <property type="project" value="InterPro"/>
</dbReference>
<evidence type="ECO:0000259" key="7">
    <source>
        <dbReference type="Pfam" id="PF08418"/>
    </source>
</evidence>
<keyword evidence="5" id="KW-0539">Nucleus</keyword>
<dbReference type="Gene3D" id="1.10.8.530">
    <property type="entry name" value="DNA polymerase alpha-primase, subunit B, N-terminal domain"/>
    <property type="match status" value="1"/>
</dbReference>
<reference evidence="9" key="1">
    <citation type="submission" date="2023-10" db="EMBL/GenBank/DDBJ databases">
        <title>Genome assembly of Pristionchus species.</title>
        <authorList>
            <person name="Yoshida K."/>
            <person name="Sommer R.J."/>
        </authorList>
    </citation>
    <scope>NUCLEOTIDE SEQUENCE</scope>
    <source>
        <strain evidence="9">RS5133</strain>
    </source>
</reference>
<dbReference type="EMBL" id="BTSY01000003">
    <property type="protein sequence ID" value="GMT18366.1"/>
    <property type="molecule type" value="Genomic_DNA"/>
</dbReference>
<comment type="similarity">
    <text evidence="2">Belongs to the DNA polymerase alpha subunit B family.</text>
</comment>
<dbReference type="AlphaFoldDB" id="A0AAV5VI84"/>
<comment type="caution">
    <text evidence="9">The sequence shown here is derived from an EMBL/GenBank/DDBJ whole genome shotgun (WGS) entry which is preliminary data.</text>
</comment>
<keyword evidence="4" id="KW-0235">DNA replication</keyword>
<dbReference type="InterPro" id="IPR007185">
    <property type="entry name" value="DNA_pol_a/d/e_bsu"/>
</dbReference>
<proteinExistence type="inferred from homology"/>
<dbReference type="PANTHER" id="PTHR23061:SF12">
    <property type="entry name" value="DNA POLYMERASE ALPHA SUBUNIT B"/>
    <property type="match status" value="1"/>
</dbReference>
<evidence type="ECO:0000313" key="10">
    <source>
        <dbReference type="Proteomes" id="UP001432322"/>
    </source>
</evidence>
<organism evidence="9 10">
    <name type="scientific">Pristionchus fissidentatus</name>
    <dbReference type="NCBI Taxonomy" id="1538716"/>
    <lineage>
        <taxon>Eukaryota</taxon>
        <taxon>Metazoa</taxon>
        <taxon>Ecdysozoa</taxon>
        <taxon>Nematoda</taxon>
        <taxon>Chromadorea</taxon>
        <taxon>Rhabditida</taxon>
        <taxon>Rhabditina</taxon>
        <taxon>Diplogasteromorpha</taxon>
        <taxon>Diplogasteroidea</taxon>
        <taxon>Neodiplogasteridae</taxon>
        <taxon>Pristionchus</taxon>
    </lineage>
</organism>
<gene>
    <name evidence="9" type="ORF">PFISCL1PPCAC_9663</name>
</gene>
<keyword evidence="10" id="KW-1185">Reference proteome</keyword>
<dbReference type="InterPro" id="IPR043034">
    <property type="entry name" value="DNA_pol_alpha_B_N_sf"/>
</dbReference>
<feature type="domain" description="DNA polymerase alpha subunit B N-terminal" evidence="7">
    <location>
        <begin position="12"/>
        <end position="74"/>
    </location>
</feature>
<dbReference type="InterPro" id="IPR016722">
    <property type="entry name" value="DNA_pol_alpha_bsu"/>
</dbReference>
<dbReference type="PANTHER" id="PTHR23061">
    <property type="entry name" value="DNA POLYMERASE 2 ALPHA 70 KDA SUBUNIT"/>
    <property type="match status" value="1"/>
</dbReference>
<dbReference type="InterPro" id="IPR054300">
    <property type="entry name" value="OB_DPOA2"/>
</dbReference>
<feature type="domain" description="DNA polymerase alpha subunit B OB" evidence="8">
    <location>
        <begin position="209"/>
        <end position="305"/>
    </location>
</feature>
<dbReference type="InterPro" id="IPR013627">
    <property type="entry name" value="Pol_alpha_B_N"/>
</dbReference>
<evidence type="ECO:0000259" key="8">
    <source>
        <dbReference type="Pfam" id="PF22062"/>
    </source>
</evidence>
<evidence type="ECO:0000313" key="9">
    <source>
        <dbReference type="EMBL" id="GMT18366.1"/>
    </source>
</evidence>
<name>A0AAV5VI84_9BILA</name>
<accession>A0AAV5VI84</accession>
<sequence length="583" mass="63228">DCNMPLGGLTVDQLEEELSDFSCRFNGDEEFVEKMNAFSHQFHLEADDLINEIITYATNLKKSDLDVAFLESFELYYKKKKAPAPISKTRTVLADLKPTGTPRRNIKLDTSSMDVDDDPAEVSMSQFANVNAPQYLSEFIIQDAPSGPGWFVNRSDPGKVVSKLGGDVSRERSATKSQLDVVVQPLTAAKKQTYGEPKAAGVLEGMNARLEAYGRDVRAANAETLGEAPFAALNAEGESEVFIIGFVCEFDPRGDVSTIELVRDEENGAVTVTVDVTALDERCFFPGQMAVLKGVNRTGSMFEATSRLSAERQKSVTVRTGDEDACVWVAVGPFTPPTTVAYEPLAEIVHRAREEQPDVLLLVGPLVDRQSSFLLSKECTVTDDDLTHRLLTRIAKNMKGSSTRVLFMPSSSRDASVLPVFPGATLRQEWSGGVVDVVSDPVSLTVGGAQIAVTASDILTHLSRCESHTSANKENTDRMKRVAGHMLEQRSLYPLHPPSLSTSLEGIHAACSMNGQQPHMIVSPSMLAPFVKSPFGCVVANPGTACKGSSAGTMLKMRIGLSEIPEEGTTSLERYTHVSVAKI</sequence>
<dbReference type="Gene3D" id="3.60.21.60">
    <property type="match status" value="1"/>
</dbReference>
<dbReference type="GO" id="GO:0006270">
    <property type="term" value="P:DNA replication initiation"/>
    <property type="evidence" value="ECO:0007669"/>
    <property type="project" value="TreeGrafter"/>
</dbReference>
<evidence type="ECO:0000256" key="3">
    <source>
        <dbReference type="ARBA" id="ARBA00018596"/>
    </source>
</evidence>
<dbReference type="GO" id="GO:0005658">
    <property type="term" value="C:alpha DNA polymerase:primase complex"/>
    <property type="evidence" value="ECO:0007669"/>
    <property type="project" value="TreeGrafter"/>
</dbReference>
<feature type="non-terminal residue" evidence="9">
    <location>
        <position position="1"/>
    </location>
</feature>
<dbReference type="Proteomes" id="UP001432322">
    <property type="component" value="Unassembled WGS sequence"/>
</dbReference>
<dbReference type="Pfam" id="PF22062">
    <property type="entry name" value="OB_DPOA2"/>
    <property type="match status" value="1"/>
</dbReference>
<dbReference type="Pfam" id="PF04042">
    <property type="entry name" value="DNA_pol_E_B"/>
    <property type="match status" value="1"/>
</dbReference>
<evidence type="ECO:0000256" key="2">
    <source>
        <dbReference type="ARBA" id="ARBA00007299"/>
    </source>
</evidence>
<feature type="domain" description="DNA polymerase alpha/delta/epsilon subunit B" evidence="6">
    <location>
        <begin position="327"/>
        <end position="532"/>
    </location>
</feature>